<organism evidence="9 10">
    <name type="scientific">Musa troglodytarum</name>
    <name type="common">fe'i banana</name>
    <dbReference type="NCBI Taxonomy" id="320322"/>
    <lineage>
        <taxon>Eukaryota</taxon>
        <taxon>Viridiplantae</taxon>
        <taxon>Streptophyta</taxon>
        <taxon>Embryophyta</taxon>
        <taxon>Tracheophyta</taxon>
        <taxon>Spermatophyta</taxon>
        <taxon>Magnoliopsida</taxon>
        <taxon>Liliopsida</taxon>
        <taxon>Zingiberales</taxon>
        <taxon>Musaceae</taxon>
        <taxon>Musa</taxon>
    </lineage>
</organism>
<dbReference type="SMART" id="SM00220">
    <property type="entry name" value="S_TKc"/>
    <property type="match status" value="1"/>
</dbReference>
<keyword evidence="3 6" id="KW-0547">Nucleotide-binding</keyword>
<feature type="binding site" evidence="6">
    <location>
        <position position="156"/>
    </location>
    <ligand>
        <name>ATP</name>
        <dbReference type="ChEBI" id="CHEBI:30616"/>
    </ligand>
</feature>
<dbReference type="FunFam" id="3.30.200.20:FF:000225">
    <property type="entry name" value="cold-responsive protein kinase 1"/>
    <property type="match status" value="1"/>
</dbReference>
<evidence type="ECO:0000256" key="1">
    <source>
        <dbReference type="ARBA" id="ARBA00022527"/>
    </source>
</evidence>
<keyword evidence="5 6" id="KW-0067">ATP-binding</keyword>
<accession>A0A9E7JNM2</accession>
<dbReference type="GO" id="GO:0004672">
    <property type="term" value="F:protein kinase activity"/>
    <property type="evidence" value="ECO:0007669"/>
    <property type="project" value="InterPro"/>
</dbReference>
<dbReference type="Gene3D" id="3.30.200.20">
    <property type="entry name" value="Phosphorylase Kinase, domain 1"/>
    <property type="match status" value="1"/>
</dbReference>
<evidence type="ECO:0000256" key="3">
    <source>
        <dbReference type="ARBA" id="ARBA00022741"/>
    </source>
</evidence>
<feature type="region of interest" description="Disordered" evidence="7">
    <location>
        <begin position="539"/>
        <end position="572"/>
    </location>
</feature>
<proteinExistence type="predicted"/>
<dbReference type="GO" id="GO:0005524">
    <property type="term" value="F:ATP binding"/>
    <property type="evidence" value="ECO:0007669"/>
    <property type="project" value="UniProtKB-UniRule"/>
</dbReference>
<feature type="non-terminal residue" evidence="9">
    <location>
        <position position="572"/>
    </location>
</feature>
<dbReference type="FunFam" id="1.10.510.10:FF:000368">
    <property type="entry name" value="cold-responsive protein kinase 1"/>
    <property type="match status" value="1"/>
</dbReference>
<evidence type="ECO:0000313" key="10">
    <source>
        <dbReference type="Proteomes" id="UP001055439"/>
    </source>
</evidence>
<protein>
    <submittedName>
        <fullName evidence="9">LRR receptor-like serine threonine-protein kinase</fullName>
    </submittedName>
</protein>
<reference evidence="9" key="1">
    <citation type="submission" date="2022-05" db="EMBL/GenBank/DDBJ databases">
        <title>The Musa troglodytarum L. genome provides insights into the mechanism of non-climacteric behaviour and enrichment of carotenoids.</title>
        <authorList>
            <person name="Wang J."/>
        </authorList>
    </citation>
    <scope>NUCLEOTIDE SEQUENCE</scope>
    <source>
        <tissue evidence="9">Leaf</tissue>
    </source>
</reference>
<name>A0A9E7JNM2_9LILI</name>
<dbReference type="Gene3D" id="1.10.510.10">
    <property type="entry name" value="Transferase(Phosphotransferase) domain 1"/>
    <property type="match status" value="1"/>
</dbReference>
<keyword evidence="10" id="KW-1185">Reference proteome</keyword>
<dbReference type="AlphaFoldDB" id="A0A9E7JNM2"/>
<dbReference type="EMBL" id="CP097504">
    <property type="protein sequence ID" value="URD87286.1"/>
    <property type="molecule type" value="Genomic_DNA"/>
</dbReference>
<dbReference type="PROSITE" id="PS50011">
    <property type="entry name" value="PROTEIN_KINASE_DOM"/>
    <property type="match status" value="1"/>
</dbReference>
<evidence type="ECO:0000256" key="5">
    <source>
        <dbReference type="ARBA" id="ARBA00022840"/>
    </source>
</evidence>
<evidence type="ECO:0000256" key="4">
    <source>
        <dbReference type="ARBA" id="ARBA00022777"/>
    </source>
</evidence>
<evidence type="ECO:0000256" key="7">
    <source>
        <dbReference type="SAM" id="MobiDB-lite"/>
    </source>
</evidence>
<gene>
    <name evidence="9" type="ORF">MUK42_26737</name>
</gene>
<evidence type="ECO:0000259" key="8">
    <source>
        <dbReference type="PROSITE" id="PS50011"/>
    </source>
</evidence>
<keyword evidence="9" id="KW-0675">Receptor</keyword>
<dbReference type="Pfam" id="PF07714">
    <property type="entry name" value="PK_Tyr_Ser-Thr"/>
    <property type="match status" value="1"/>
</dbReference>
<dbReference type="OrthoDB" id="4062651at2759"/>
<dbReference type="PANTHER" id="PTHR47973">
    <property type="entry name" value="CYSTEINE-RICH RECEPTOR-LIKE PROTEIN KINASE 3"/>
    <property type="match status" value="1"/>
</dbReference>
<dbReference type="InterPro" id="IPR017441">
    <property type="entry name" value="Protein_kinase_ATP_BS"/>
</dbReference>
<dbReference type="PROSITE" id="PS00107">
    <property type="entry name" value="PROTEIN_KINASE_ATP"/>
    <property type="match status" value="1"/>
</dbReference>
<dbReference type="CDD" id="cd14066">
    <property type="entry name" value="STKc_IRAK"/>
    <property type="match status" value="1"/>
</dbReference>
<dbReference type="SUPFAM" id="SSF56112">
    <property type="entry name" value="Protein kinase-like (PK-like)"/>
    <property type="match status" value="1"/>
</dbReference>
<evidence type="ECO:0000256" key="2">
    <source>
        <dbReference type="ARBA" id="ARBA00022679"/>
    </source>
</evidence>
<keyword evidence="1" id="KW-0723">Serine/threonine-protein kinase</keyword>
<feature type="domain" description="Protein kinase" evidence="8">
    <location>
        <begin position="128"/>
        <end position="407"/>
    </location>
</feature>
<dbReference type="Proteomes" id="UP001055439">
    <property type="component" value="Chromosome 2"/>
</dbReference>
<keyword evidence="2" id="KW-0808">Transferase</keyword>
<dbReference type="PROSITE" id="PS00108">
    <property type="entry name" value="PROTEIN_KINASE_ST"/>
    <property type="match status" value="1"/>
</dbReference>
<dbReference type="InterPro" id="IPR001245">
    <property type="entry name" value="Ser-Thr/Tyr_kinase_cat_dom"/>
</dbReference>
<keyword evidence="4 9" id="KW-0418">Kinase</keyword>
<dbReference type="InterPro" id="IPR000719">
    <property type="entry name" value="Prot_kinase_dom"/>
</dbReference>
<feature type="compositionally biased region" description="Basic and acidic residues" evidence="7">
    <location>
        <begin position="555"/>
        <end position="564"/>
    </location>
</feature>
<dbReference type="InterPro" id="IPR052059">
    <property type="entry name" value="CR_Ser/Thr_kinase"/>
</dbReference>
<evidence type="ECO:0000313" key="9">
    <source>
        <dbReference type="EMBL" id="URD87286.1"/>
    </source>
</evidence>
<dbReference type="InterPro" id="IPR011009">
    <property type="entry name" value="Kinase-like_dom_sf"/>
</dbReference>
<sequence>MLFLRFTVRCSSHLHSVLLQVFSFDATSYSSSSSSACFRRVPPPQPRIRTPEASASHIPWIPCRTELVLPDPFLIFVLLVSGSWGVRKVGAGGRGGASVIASTGRTFEGIEGVNIYTYKELKIATDDFSASNKVGEGGFGSVYRGMLKDGTVVAIKVLSSESKQGVGEFLTEIKVISGIIHENLVKLYGCCAEEPHRILVYNYLENNSLSQTLLGSNRGNIQFNWRARVKICIGVARGLAFLHEVVHPHVLHRDIKASNILLDKDLTPKISDFGLAKLLPSNVTHVSTRVAGTLGYLAPEYAIRGQVTKKSDVYSYGVLLLEIVTGRCNTNTRLPFEDRFLLERTWAIYEHGDLEHIIDSSLTDDLDVDEACRFLKVGLLCTQDDMKLRPSMSTVIMMLTGEKDVDLEKITKPGIISNFMDLKVGSKKKADQTNRSLIMSSILENSPLSSENTTSASMTFTAISEVGTWKWLSGPLDSGTSSQHVGGGGTFWASAIEACALPAAVFGGGHVAADCSRQGDQLLLLLLLLPLESNMDRLHPSSPPCSAGKTRRGGKKEELNAMHERMHKARIT</sequence>
<evidence type="ECO:0000256" key="6">
    <source>
        <dbReference type="PROSITE-ProRule" id="PRU10141"/>
    </source>
</evidence>
<dbReference type="InterPro" id="IPR008271">
    <property type="entry name" value="Ser/Thr_kinase_AS"/>
</dbReference>